<evidence type="ECO:0000313" key="1">
    <source>
        <dbReference type="EMBL" id="MBB5252681.1"/>
    </source>
</evidence>
<dbReference type="Proteomes" id="UP000582213">
    <property type="component" value="Unassembled WGS sequence"/>
</dbReference>
<protein>
    <submittedName>
        <fullName evidence="1">Uncharacterized protein</fullName>
    </submittedName>
</protein>
<sequence length="33" mass="3970">MNQDNKVLNKRASFLLILISYNLSKWKYLNKVN</sequence>
<dbReference type="EMBL" id="JACHFY010000001">
    <property type="protein sequence ID" value="MBB5252681.1"/>
    <property type="molecule type" value="Genomic_DNA"/>
</dbReference>
<reference evidence="1 2" key="1">
    <citation type="submission" date="2020-08" db="EMBL/GenBank/DDBJ databases">
        <title>Genomic Encyclopedia of Type Strains, Phase IV (KMG-IV): sequencing the most valuable type-strain genomes for metagenomic binning, comparative biology and taxonomic classification.</title>
        <authorList>
            <person name="Goeker M."/>
        </authorList>
    </citation>
    <scope>NUCLEOTIDE SEQUENCE [LARGE SCALE GENOMIC DNA]</scope>
    <source>
        <strain evidence="1 2">DSM 12421</strain>
    </source>
</reference>
<name>A0A7J9RPD4_SULOH</name>
<gene>
    <name evidence="1" type="ORF">HNQ62_000399</name>
</gene>
<comment type="caution">
    <text evidence="1">The sequence shown here is derived from an EMBL/GenBank/DDBJ whole genome shotgun (WGS) entry which is preliminary data.</text>
</comment>
<proteinExistence type="predicted"/>
<organism evidence="1 2">
    <name type="scientific">Sulfurisphaera ohwakuensis</name>
    <dbReference type="NCBI Taxonomy" id="69656"/>
    <lineage>
        <taxon>Archaea</taxon>
        <taxon>Thermoproteota</taxon>
        <taxon>Thermoprotei</taxon>
        <taxon>Sulfolobales</taxon>
        <taxon>Sulfolobaceae</taxon>
        <taxon>Sulfurisphaera</taxon>
    </lineage>
</organism>
<accession>A0A7J9RPD4</accession>
<dbReference type="AlphaFoldDB" id="A0A7J9RPD4"/>
<evidence type="ECO:0000313" key="2">
    <source>
        <dbReference type="Proteomes" id="UP000582213"/>
    </source>
</evidence>